<dbReference type="EC" id="5.4.2.11" evidence="2"/>
<dbReference type="SUPFAM" id="SSF53254">
    <property type="entry name" value="Phosphoglycerate mutase-like"/>
    <property type="match status" value="1"/>
</dbReference>
<evidence type="ECO:0000256" key="1">
    <source>
        <dbReference type="ARBA" id="ARBA00006717"/>
    </source>
</evidence>
<dbReference type="GO" id="GO:0016787">
    <property type="term" value="F:hydrolase activity"/>
    <property type="evidence" value="ECO:0007669"/>
    <property type="project" value="UniProtKB-KW"/>
</dbReference>
<name>A0ABV0L9I5_9PSEU</name>
<organism evidence="6 7">
    <name type="scientific">Amycolatopsis melonis</name>
    <dbReference type="NCBI Taxonomy" id="3156488"/>
    <lineage>
        <taxon>Bacteria</taxon>
        <taxon>Bacillati</taxon>
        <taxon>Actinomycetota</taxon>
        <taxon>Actinomycetes</taxon>
        <taxon>Pseudonocardiales</taxon>
        <taxon>Pseudonocardiaceae</taxon>
        <taxon>Amycolatopsis</taxon>
    </lineage>
</organism>
<evidence type="ECO:0000313" key="7">
    <source>
        <dbReference type="Proteomes" id="UP001440984"/>
    </source>
</evidence>
<keyword evidence="5" id="KW-0812">Transmembrane</keyword>
<comment type="similarity">
    <text evidence="1">Belongs to the phosphoglycerate mutase family. BPG-dependent PGAM subfamily.</text>
</comment>
<dbReference type="Pfam" id="PF00300">
    <property type="entry name" value="His_Phos_1"/>
    <property type="match status" value="1"/>
</dbReference>
<keyword evidence="3" id="KW-0324">Glycolysis</keyword>
<keyword evidence="7" id="KW-1185">Reference proteome</keyword>
<evidence type="ECO:0000313" key="6">
    <source>
        <dbReference type="EMBL" id="MEQ0558083.1"/>
    </source>
</evidence>
<feature type="transmembrane region" description="Helical" evidence="5">
    <location>
        <begin position="332"/>
        <end position="349"/>
    </location>
</feature>
<protein>
    <recommendedName>
        <fullName evidence="2">phosphoglycerate mutase (2,3-diphosphoglycerate-dependent)</fullName>
        <ecNumber evidence="2">5.4.2.11</ecNumber>
    </recommendedName>
</protein>
<feature type="transmembrane region" description="Helical" evidence="5">
    <location>
        <begin position="459"/>
        <end position="479"/>
    </location>
</feature>
<feature type="transmembrane region" description="Helical" evidence="5">
    <location>
        <begin position="239"/>
        <end position="258"/>
    </location>
</feature>
<feature type="transmembrane region" description="Helical" evidence="5">
    <location>
        <begin position="270"/>
        <end position="294"/>
    </location>
</feature>
<evidence type="ECO:0000256" key="4">
    <source>
        <dbReference type="ARBA" id="ARBA00023235"/>
    </source>
</evidence>
<dbReference type="PANTHER" id="PTHR11931">
    <property type="entry name" value="PHOSPHOGLYCERATE MUTASE"/>
    <property type="match status" value="1"/>
</dbReference>
<dbReference type="InterPro" id="IPR013078">
    <property type="entry name" value="His_Pase_superF_clade-1"/>
</dbReference>
<feature type="transmembrane region" description="Helical" evidence="5">
    <location>
        <begin position="355"/>
        <end position="376"/>
    </location>
</feature>
<proteinExistence type="inferred from homology"/>
<feature type="transmembrane region" description="Helical" evidence="5">
    <location>
        <begin position="425"/>
        <end position="447"/>
    </location>
</feature>
<gene>
    <name evidence="6" type="ORF">ABJI51_03285</name>
</gene>
<dbReference type="InterPro" id="IPR029033">
    <property type="entry name" value="His_PPase_superfam"/>
</dbReference>
<dbReference type="CDD" id="cd07067">
    <property type="entry name" value="HP_PGM_like"/>
    <property type="match status" value="1"/>
</dbReference>
<sequence length="528" mass="56239">MAIYFVRHGESLANEQNLFAGRQNTPLTELGVRQARQAGDRVAALGLRFDEVHVSPLDRAKHTARIIADALGGDLPFVESDALVERDFGVFTAQNKSLVKKSVGFRAYTEYFHSSTGCPPGGESWHALHDRVRQYYEQVLLPRSRAGRNVLVVAHKYVVEMFAVVVAGLAEEDYHDLKVPNARPVSEKDLRRIAGHAAKTSAVHDFGEIVEIRLPVLVAGGAAAGAGAQLALRVPVPPAVFTTALVALLGVSTFFGMLRLHSGVFRGFGASIRTALPLTCLRAGAGLALAWAFAGTPASALGVFLLLPPALLTPALSLLWGGDYFTSVRQTVTATLVLPVVVLAAVWFPHRLPGLGAAVTGYFAVLAGAMVLPAVAAQVLRRHSPIRAGQLSTNWNWVGGAALVPLAAVATFALTPATGLRAGDLLTAAVIVGATLLALRTIAVVYLRKRALPAGEARDLFITQCTPNIFLWFAFSGLLGTGAAVLAPVAAFGFFAAMPVDEFVFVRRYRRRLRAAMGVRAPQLQGIR</sequence>
<feature type="transmembrane region" description="Helical" evidence="5">
    <location>
        <begin position="397"/>
        <end position="419"/>
    </location>
</feature>
<reference evidence="6 7" key="1">
    <citation type="submission" date="2024-05" db="EMBL/GenBank/DDBJ databases">
        <authorList>
            <person name="Zhao H."/>
            <person name="Xu Y."/>
            <person name="Lin S."/>
            <person name="Spain J.C."/>
            <person name="Zhou N.-Y."/>
        </authorList>
    </citation>
    <scope>NUCLEOTIDE SEQUENCE [LARGE SCALE GENOMIC DNA]</scope>
    <source>
        <strain evidence="6 7">NEAU-NG30</strain>
    </source>
</reference>
<dbReference type="RefSeq" id="WP_348947410.1">
    <property type="nucleotide sequence ID" value="NZ_JBDZYD010000001.1"/>
</dbReference>
<evidence type="ECO:0000256" key="5">
    <source>
        <dbReference type="SAM" id="Phobius"/>
    </source>
</evidence>
<keyword evidence="5" id="KW-0472">Membrane</keyword>
<dbReference type="Gene3D" id="3.40.50.1240">
    <property type="entry name" value="Phosphoglycerate mutase-like"/>
    <property type="match status" value="1"/>
</dbReference>
<keyword evidence="5" id="KW-1133">Transmembrane helix</keyword>
<accession>A0ABV0L9I5</accession>
<dbReference type="Proteomes" id="UP001440984">
    <property type="component" value="Unassembled WGS sequence"/>
</dbReference>
<evidence type="ECO:0000256" key="2">
    <source>
        <dbReference type="ARBA" id="ARBA00012028"/>
    </source>
</evidence>
<comment type="caution">
    <text evidence="6">The sequence shown here is derived from an EMBL/GenBank/DDBJ whole genome shotgun (WGS) entry which is preliminary data.</text>
</comment>
<dbReference type="InterPro" id="IPR005952">
    <property type="entry name" value="Phosphogly_mut1"/>
</dbReference>
<evidence type="ECO:0000256" key="3">
    <source>
        <dbReference type="ARBA" id="ARBA00023152"/>
    </source>
</evidence>
<dbReference type="SMART" id="SM00855">
    <property type="entry name" value="PGAM"/>
    <property type="match status" value="1"/>
</dbReference>
<dbReference type="EMBL" id="JBDZYD010000001">
    <property type="protein sequence ID" value="MEQ0558083.1"/>
    <property type="molecule type" value="Genomic_DNA"/>
</dbReference>
<keyword evidence="4" id="KW-0413">Isomerase</keyword>
<feature type="transmembrane region" description="Helical" evidence="5">
    <location>
        <begin position="300"/>
        <end position="320"/>
    </location>
</feature>
<feature type="transmembrane region" description="Helical" evidence="5">
    <location>
        <begin position="485"/>
        <end position="506"/>
    </location>
</feature>
<keyword evidence="6" id="KW-0378">Hydrolase</keyword>